<dbReference type="Gene3D" id="3.30.479.20">
    <property type="entry name" value="Elongation factor Ts, dimerisation domain"/>
    <property type="match status" value="2"/>
</dbReference>
<dbReference type="SUPFAM" id="SSF46934">
    <property type="entry name" value="UBA-like"/>
    <property type="match status" value="1"/>
</dbReference>
<dbReference type="GO" id="GO:0005739">
    <property type="term" value="C:mitochondrion"/>
    <property type="evidence" value="ECO:0007669"/>
    <property type="project" value="UniProtKB-SubCell"/>
</dbReference>
<evidence type="ECO:0000256" key="6">
    <source>
        <dbReference type="HAMAP-Rule" id="MF_03135"/>
    </source>
</evidence>
<dbReference type="InterPro" id="IPR001816">
    <property type="entry name" value="Transl_elong_EFTs/EF1B"/>
</dbReference>
<dbReference type="PANTHER" id="PTHR11741">
    <property type="entry name" value="ELONGATION FACTOR TS"/>
    <property type="match status" value="1"/>
</dbReference>
<sequence length="341" mass="37050">MLAARFASRAFPRTRLYSTAPKRSLKELVTELRSQADVSPIQAGQALKASDMDVSKALLWLEKQRTESAVKKAAKVADRTANEGLIGTTVLSSGVANGRRVGVRAAMVELNCETDFVARNELFANLLEDITHTAAFISEPANAETFMQPFSMETLQNAPLLSQTKPSQNGKATVSEAMRDLTGRVGEKISLRRALTVVRDPFTSSQPDLALRVAARVHQSVFNPTQGRIGSLALLALKSKRLSEVIASQTFQDDLDKLCQALGRQVIGFPTTCIRSPSGTTDEGALYDQPFSMFIGPGNDQSVGAFLQSWAQERSLVNEDEEQSAGVEVLEFAKWSVGEVV</sequence>
<keyword evidence="2 6" id="KW-0251">Elongation factor</keyword>
<dbReference type="SUPFAM" id="SSF54713">
    <property type="entry name" value="Elongation factor Ts (EF-Ts), dimerisation domain"/>
    <property type="match status" value="1"/>
</dbReference>
<evidence type="ECO:0000256" key="1">
    <source>
        <dbReference type="ARBA" id="ARBA00005532"/>
    </source>
</evidence>
<comment type="caution">
    <text evidence="8">The sequence shown here is derived from an EMBL/GenBank/DDBJ whole genome shotgun (WGS) entry which is preliminary data.</text>
</comment>
<evidence type="ECO:0000256" key="4">
    <source>
        <dbReference type="ARBA" id="ARBA00022946"/>
    </source>
</evidence>
<dbReference type="Proteomes" id="UP000639403">
    <property type="component" value="Unassembled WGS sequence"/>
</dbReference>
<comment type="similarity">
    <text evidence="1 6">Belongs to the EF-Ts family.</text>
</comment>
<reference evidence="8" key="2">
    <citation type="journal article" name="Front. Microbiol.">
        <title>Degradative Capacity of Two Strains of Rhodonia placenta: From Phenotype to Genotype.</title>
        <authorList>
            <person name="Kolle M."/>
            <person name="Horta M.A.C."/>
            <person name="Nowrousian M."/>
            <person name="Ohm R.A."/>
            <person name="Benz J.P."/>
            <person name="Pilgard A."/>
        </authorList>
    </citation>
    <scope>NUCLEOTIDE SEQUENCE</scope>
    <source>
        <strain evidence="8">FPRL280</strain>
    </source>
</reference>
<keyword evidence="5 6" id="KW-0496">Mitochondrion</keyword>
<dbReference type="InterPro" id="IPR036402">
    <property type="entry name" value="EF-Ts_dimer_sf"/>
</dbReference>
<keyword evidence="4" id="KW-0809">Transit peptide</keyword>
<dbReference type="AlphaFoldDB" id="A0A8H7P9A1"/>
<dbReference type="HAMAP" id="MF_00050">
    <property type="entry name" value="EF_Ts"/>
    <property type="match status" value="1"/>
</dbReference>
<dbReference type="EMBL" id="JADOXO010000013">
    <property type="protein sequence ID" value="KAF9820049.1"/>
    <property type="molecule type" value="Genomic_DNA"/>
</dbReference>
<proteinExistence type="inferred from homology"/>
<dbReference type="Gene3D" id="1.10.8.10">
    <property type="entry name" value="DNA helicase RuvA subunit, C-terminal domain"/>
    <property type="match status" value="1"/>
</dbReference>
<dbReference type="GO" id="GO:0003746">
    <property type="term" value="F:translation elongation factor activity"/>
    <property type="evidence" value="ECO:0007669"/>
    <property type="project" value="UniProtKB-UniRule"/>
</dbReference>
<dbReference type="PANTHER" id="PTHR11741:SF0">
    <property type="entry name" value="ELONGATION FACTOR TS, MITOCHONDRIAL"/>
    <property type="match status" value="1"/>
</dbReference>
<organism evidence="8 9">
    <name type="scientific">Rhodonia placenta</name>
    <dbReference type="NCBI Taxonomy" id="104341"/>
    <lineage>
        <taxon>Eukaryota</taxon>
        <taxon>Fungi</taxon>
        <taxon>Dikarya</taxon>
        <taxon>Basidiomycota</taxon>
        <taxon>Agaricomycotina</taxon>
        <taxon>Agaricomycetes</taxon>
        <taxon>Polyporales</taxon>
        <taxon>Adustoporiaceae</taxon>
        <taxon>Rhodonia</taxon>
    </lineage>
</organism>
<protein>
    <recommendedName>
        <fullName evidence="6">Elongation factor Ts, mitochondrial</fullName>
        <shortName evidence="6">EF-Ts</shortName>
        <shortName evidence="6">EF-TsMt</shortName>
    </recommendedName>
</protein>
<evidence type="ECO:0000313" key="9">
    <source>
        <dbReference type="Proteomes" id="UP000639403"/>
    </source>
</evidence>
<dbReference type="InterPro" id="IPR018101">
    <property type="entry name" value="Transl_elong_Ts_CS"/>
</dbReference>
<dbReference type="GO" id="GO:0070125">
    <property type="term" value="P:mitochondrial translational elongation"/>
    <property type="evidence" value="ECO:0007669"/>
    <property type="project" value="TreeGrafter"/>
</dbReference>
<evidence type="ECO:0000259" key="7">
    <source>
        <dbReference type="Pfam" id="PF00889"/>
    </source>
</evidence>
<dbReference type="PROSITE" id="PS01127">
    <property type="entry name" value="EF_TS_2"/>
    <property type="match status" value="1"/>
</dbReference>
<dbReference type="Pfam" id="PF00889">
    <property type="entry name" value="EF_TS"/>
    <property type="match status" value="1"/>
</dbReference>
<name>A0A8H7P9A1_9APHY</name>
<evidence type="ECO:0000256" key="3">
    <source>
        <dbReference type="ARBA" id="ARBA00022917"/>
    </source>
</evidence>
<dbReference type="InterPro" id="IPR009060">
    <property type="entry name" value="UBA-like_sf"/>
</dbReference>
<evidence type="ECO:0000256" key="5">
    <source>
        <dbReference type="ARBA" id="ARBA00023128"/>
    </source>
</evidence>
<evidence type="ECO:0000313" key="8">
    <source>
        <dbReference type="EMBL" id="KAF9820049.1"/>
    </source>
</evidence>
<feature type="domain" description="Translation elongation factor EFTs/EF1B dimerisation" evidence="7">
    <location>
        <begin position="105"/>
        <end position="199"/>
    </location>
</feature>
<gene>
    <name evidence="6" type="primary">TSF1</name>
    <name evidence="8" type="ORF">IEO21_01711</name>
</gene>
<evidence type="ECO:0000256" key="2">
    <source>
        <dbReference type="ARBA" id="ARBA00022768"/>
    </source>
</evidence>
<dbReference type="InterPro" id="IPR014039">
    <property type="entry name" value="Transl_elong_EFTs/EF1B_dimer"/>
</dbReference>
<comment type="function">
    <text evidence="6">Associates with the EF-Tu.GDP complex and induces the exchange of GDP to GTP. It remains bound to the aminoacyl-tRNA.EF-Tu.GTP complex up to the GTP hydrolysis stage on the ribosome.</text>
</comment>
<reference evidence="8" key="1">
    <citation type="submission" date="2020-11" db="EMBL/GenBank/DDBJ databases">
        <authorList>
            <person name="Koelle M."/>
            <person name="Horta M.A.C."/>
            <person name="Nowrousian M."/>
            <person name="Ohm R.A."/>
            <person name="Benz P."/>
            <person name="Pilgard A."/>
        </authorList>
    </citation>
    <scope>NUCLEOTIDE SEQUENCE</scope>
    <source>
        <strain evidence="8">FPRL280</strain>
    </source>
</reference>
<accession>A0A8H7P9A1</accession>
<comment type="subcellular location">
    <subcellularLocation>
        <location evidence="6">Mitochondrion</location>
    </subcellularLocation>
</comment>
<keyword evidence="3 6" id="KW-0648">Protein biosynthesis</keyword>